<keyword evidence="4" id="KW-1185">Reference proteome</keyword>
<dbReference type="EMBL" id="FQVU01000002">
    <property type="protein sequence ID" value="SHG21356.1"/>
    <property type="molecule type" value="Genomic_DNA"/>
</dbReference>
<sequence length="491" mass="51668">MTRLHVEIEDFVRASRTLADEVADPLHDRYWTLQTTLQDNGGMAGADPGGHSWAVGYDAAARSVLAATARLVTGTWTTAAMFSQSARNYAAAEAASTPSPADERSTTALLDALPMTLDIGDAWTPPTAAGAGGDDGPLGWSVVRHLVGYLWPNGDTGRLRTVGDAWLACGGASSTATCLLGPMAQPFVAHRLPEADDMQTVCRGVQRRLEDLGNAHLALGHACHDYADQLDHCHDEIKSELAWLAGESAGIQIVGAVASAFTLGGAEGPTQGVQAARIAAAAARIAEFIQKLGTSAHGLGAPIRAARATADEVRAALQSLASTRLVRAGVTDVRSIARTGRAAHDGARSRRAMTTLRDAKGEVGAEGRLAAGERRPADAVSDESRKHILDGDATGGGHRWPGRPGKTPFPEHWTDDRIIDNVGEVVSSPTTRWHVQTGGGAKYTRSGKPAVWRAWEVRDGVRLRVVWEPATGRIRSAFPDDGPAMGAVVAP</sequence>
<evidence type="ECO:0000313" key="4">
    <source>
        <dbReference type="Proteomes" id="UP000186132"/>
    </source>
</evidence>
<dbReference type="Pfam" id="PF14436">
    <property type="entry name" value="EndoU_bacteria"/>
    <property type="match status" value="1"/>
</dbReference>
<reference evidence="3 4" key="1">
    <citation type="submission" date="2016-11" db="EMBL/GenBank/DDBJ databases">
        <authorList>
            <person name="Jaros S."/>
            <person name="Januszkiewicz K."/>
            <person name="Wedrychowicz H."/>
        </authorList>
    </citation>
    <scope>NUCLEOTIDE SEQUENCE [LARGE SCALE GENOMIC DNA]</scope>
    <source>
        <strain evidence="3 4">DSM 45627</strain>
    </source>
</reference>
<proteinExistence type="predicted"/>
<feature type="region of interest" description="Disordered" evidence="1">
    <location>
        <begin position="388"/>
        <end position="410"/>
    </location>
</feature>
<dbReference type="RefSeq" id="WP_073388535.1">
    <property type="nucleotide sequence ID" value="NZ_FQVU01000002.1"/>
</dbReference>
<protein>
    <submittedName>
        <fullName evidence="3">EndoU nuclease</fullName>
    </submittedName>
</protein>
<feature type="domain" description="Bacterial EndoU nuclease" evidence="2">
    <location>
        <begin position="402"/>
        <end position="480"/>
    </location>
</feature>
<dbReference type="GO" id="GO:0004519">
    <property type="term" value="F:endonuclease activity"/>
    <property type="evidence" value="ECO:0007669"/>
    <property type="project" value="InterPro"/>
</dbReference>
<name>A0A1M5HZ66_9ACTN</name>
<gene>
    <name evidence="3" type="ORF">SAMN05443575_1696</name>
</gene>
<evidence type="ECO:0000256" key="1">
    <source>
        <dbReference type="SAM" id="MobiDB-lite"/>
    </source>
</evidence>
<dbReference type="InterPro" id="IPR029501">
    <property type="entry name" value="EndoU_bac"/>
</dbReference>
<dbReference type="STRING" id="1206085.SAMN05443575_1696"/>
<organism evidence="3 4">
    <name type="scientific">Jatrophihabitans endophyticus</name>
    <dbReference type="NCBI Taxonomy" id="1206085"/>
    <lineage>
        <taxon>Bacteria</taxon>
        <taxon>Bacillati</taxon>
        <taxon>Actinomycetota</taxon>
        <taxon>Actinomycetes</taxon>
        <taxon>Jatrophihabitantales</taxon>
        <taxon>Jatrophihabitantaceae</taxon>
        <taxon>Jatrophihabitans</taxon>
    </lineage>
</organism>
<accession>A0A1M5HZ66</accession>
<evidence type="ECO:0000313" key="3">
    <source>
        <dbReference type="EMBL" id="SHG21356.1"/>
    </source>
</evidence>
<evidence type="ECO:0000259" key="2">
    <source>
        <dbReference type="Pfam" id="PF14436"/>
    </source>
</evidence>
<dbReference type="AlphaFoldDB" id="A0A1M5HZ66"/>
<dbReference type="Proteomes" id="UP000186132">
    <property type="component" value="Unassembled WGS sequence"/>
</dbReference>
<dbReference type="OrthoDB" id="4504727at2"/>